<dbReference type="Proteomes" id="UP000626109">
    <property type="component" value="Unassembled WGS sequence"/>
</dbReference>
<feature type="non-terminal residue" evidence="2">
    <location>
        <position position="1"/>
    </location>
</feature>
<evidence type="ECO:0000256" key="1">
    <source>
        <dbReference type="SAM" id="MobiDB-lite"/>
    </source>
</evidence>
<protein>
    <submittedName>
        <fullName evidence="2">Uncharacterized protein</fullName>
    </submittedName>
</protein>
<sequence length="120" mass="12493">FLLGSWSAASTSCSSPSSDNNDNEARDATEGCSIADPAEPAELACLRELVPLDDNGSPTSIGSLDLLISECSRCVLPNTNRARSVGFCCYHGRFLHTTAKAASRFGSKASTQSGTVSCSL</sequence>
<feature type="compositionally biased region" description="Low complexity" evidence="1">
    <location>
        <begin position="1"/>
        <end position="18"/>
    </location>
</feature>
<proteinExistence type="predicted"/>
<accession>A0A813LQN4</accession>
<feature type="region of interest" description="Disordered" evidence="1">
    <location>
        <begin position="1"/>
        <end position="32"/>
    </location>
</feature>
<evidence type="ECO:0000313" key="2">
    <source>
        <dbReference type="EMBL" id="CAE8737153.1"/>
    </source>
</evidence>
<dbReference type="AlphaFoldDB" id="A0A813LQN4"/>
<comment type="caution">
    <text evidence="2">The sequence shown here is derived from an EMBL/GenBank/DDBJ whole genome shotgun (WGS) entry which is preliminary data.</text>
</comment>
<organism evidence="2 3">
    <name type="scientific">Polarella glacialis</name>
    <name type="common">Dinoflagellate</name>
    <dbReference type="NCBI Taxonomy" id="89957"/>
    <lineage>
        <taxon>Eukaryota</taxon>
        <taxon>Sar</taxon>
        <taxon>Alveolata</taxon>
        <taxon>Dinophyceae</taxon>
        <taxon>Suessiales</taxon>
        <taxon>Suessiaceae</taxon>
        <taxon>Polarella</taxon>
    </lineage>
</organism>
<name>A0A813LQN4_POLGL</name>
<dbReference type="EMBL" id="CAJNNW010036736">
    <property type="protein sequence ID" value="CAE8737153.1"/>
    <property type="molecule type" value="Genomic_DNA"/>
</dbReference>
<reference evidence="2" key="1">
    <citation type="submission" date="2021-02" db="EMBL/GenBank/DDBJ databases">
        <authorList>
            <person name="Dougan E. K."/>
            <person name="Rhodes N."/>
            <person name="Thang M."/>
            <person name="Chan C."/>
        </authorList>
    </citation>
    <scope>NUCLEOTIDE SEQUENCE</scope>
</reference>
<gene>
    <name evidence="2" type="ORF">PGLA2088_LOCUS48637</name>
</gene>
<evidence type="ECO:0000313" key="3">
    <source>
        <dbReference type="Proteomes" id="UP000626109"/>
    </source>
</evidence>